<evidence type="ECO:0000256" key="2">
    <source>
        <dbReference type="PROSITE-ProRule" id="PRU01091"/>
    </source>
</evidence>
<dbReference type="SMART" id="SM00028">
    <property type="entry name" value="TPR"/>
    <property type="match status" value="4"/>
</dbReference>
<dbReference type="InterPro" id="IPR011990">
    <property type="entry name" value="TPR-like_helical_dom_sf"/>
</dbReference>
<dbReference type="CDD" id="cd00383">
    <property type="entry name" value="trans_reg_C"/>
    <property type="match status" value="1"/>
</dbReference>
<proteinExistence type="predicted"/>
<name>A0ABV9QY79_9GAMM</name>
<dbReference type="Gene3D" id="1.25.40.10">
    <property type="entry name" value="Tetratricopeptide repeat domain"/>
    <property type="match status" value="2"/>
</dbReference>
<dbReference type="InterPro" id="IPR016032">
    <property type="entry name" value="Sig_transdc_resp-reg_C-effctor"/>
</dbReference>
<dbReference type="SUPFAM" id="SSF48452">
    <property type="entry name" value="TPR-like"/>
    <property type="match status" value="2"/>
</dbReference>
<evidence type="ECO:0000256" key="3">
    <source>
        <dbReference type="SAM" id="Phobius"/>
    </source>
</evidence>
<feature type="DNA-binding region" description="OmpR/PhoB-type" evidence="2">
    <location>
        <begin position="3"/>
        <end position="99"/>
    </location>
</feature>
<dbReference type="PROSITE" id="PS51755">
    <property type="entry name" value="OMPR_PHOB"/>
    <property type="match status" value="1"/>
</dbReference>
<reference evidence="6" key="1">
    <citation type="journal article" date="2019" name="Int. J. Syst. Evol. Microbiol.">
        <title>The Global Catalogue of Microorganisms (GCM) 10K type strain sequencing project: providing services to taxonomists for standard genome sequencing and annotation.</title>
        <authorList>
            <consortium name="The Broad Institute Genomics Platform"/>
            <consortium name="The Broad Institute Genome Sequencing Center for Infectious Disease"/>
            <person name="Wu L."/>
            <person name="Ma J."/>
        </authorList>
    </citation>
    <scope>NUCLEOTIDE SEQUENCE [LARGE SCALE GENOMIC DNA]</scope>
    <source>
        <strain evidence="6">CCUG 30340</strain>
    </source>
</reference>
<accession>A0ABV9QY79</accession>
<dbReference type="InterPro" id="IPR001867">
    <property type="entry name" value="OmpR/PhoB-type_DNA-bd"/>
</dbReference>
<comment type="caution">
    <text evidence="5">The sequence shown here is derived from an EMBL/GenBank/DDBJ whole genome shotgun (WGS) entry which is preliminary data.</text>
</comment>
<sequence length="790" mass="85748">MSKTVYRFRSYRLDPRQRELWRDEQLIALPLKSFDCLVYLVEHRDRAVGRDELIAAVWGRADINDHTLAQTLSRARQAVRDGDGETIRTMPRFGYRWVVPTERVELAEETHGIGEMPTSSAASVPASEPLATPAAAAPARRRLPLAAIGLAALVVSGSVLYLAAFRASGPSPAPAPAVPASPPPAGVEGTYLVLPVRVEADPADVAWMRLGVMDYIGVALREGGERRVLPNDQILSLTADAKPSGQMENAELSRLLALTGATHAVQAHARRTDAGWRVALDVFHGQTLRSYSGTAPAPLDAVRAALEPMLRELRPAGRLAPPSSHEEVLQRIDAALLSGDLAQAQQLLGANATLAAEDARFRLRAGQVALRRGRLDEARRTFRALIDDAAPAARELSPQAWLGLAGAELQRPDFAAAETAYSEAITRLQESGNQQLLGNAYAGRGASYANRERFEEAMADFGHARVALERAEDRIGIAKLEINIAAADAYRGRLAPALEAQERSIRVLTAFGAGEMLLTALHNKIYVQFGLLDFPGALETSRQALELVQSVDNERLKTRIAAAHTRALLNVGRLGEAGRVIDRYDGPAAAAVDPEFVMLRLEWLRQRGEYARVADLAMDSMQRAAASEGFASQLALSWSGFIGVDAALRVQRLELAAQLIERRTRLSVEPLQGEASTLLDFSRAQLLQARGRYDEARALFSSSLAAAEKVGEPSTIVAFASIWLHHLIERREFDAAVPIAGRLTPYAEKDYFAARALSAYYRASGQGALADAAQAKRRALAGERDLQLSP</sequence>
<evidence type="ECO:0000259" key="4">
    <source>
        <dbReference type="PROSITE" id="PS51755"/>
    </source>
</evidence>
<keyword evidence="6" id="KW-1185">Reference proteome</keyword>
<evidence type="ECO:0000313" key="6">
    <source>
        <dbReference type="Proteomes" id="UP001595886"/>
    </source>
</evidence>
<keyword evidence="3" id="KW-0472">Membrane</keyword>
<evidence type="ECO:0000256" key="1">
    <source>
        <dbReference type="ARBA" id="ARBA00023125"/>
    </source>
</evidence>
<feature type="transmembrane region" description="Helical" evidence="3">
    <location>
        <begin position="143"/>
        <end position="164"/>
    </location>
</feature>
<dbReference type="Proteomes" id="UP001595886">
    <property type="component" value="Unassembled WGS sequence"/>
</dbReference>
<dbReference type="RefSeq" id="WP_380022297.1">
    <property type="nucleotide sequence ID" value="NZ_JBHSHD010000013.1"/>
</dbReference>
<dbReference type="Gene3D" id="1.10.10.10">
    <property type="entry name" value="Winged helix-like DNA-binding domain superfamily/Winged helix DNA-binding domain"/>
    <property type="match status" value="1"/>
</dbReference>
<dbReference type="SMART" id="SM00862">
    <property type="entry name" value="Trans_reg_C"/>
    <property type="match status" value="1"/>
</dbReference>
<dbReference type="EMBL" id="JBHSHD010000013">
    <property type="protein sequence ID" value="MFC4822015.1"/>
    <property type="molecule type" value="Genomic_DNA"/>
</dbReference>
<dbReference type="InterPro" id="IPR036388">
    <property type="entry name" value="WH-like_DNA-bd_sf"/>
</dbReference>
<keyword evidence="3" id="KW-0812">Transmembrane</keyword>
<protein>
    <submittedName>
        <fullName evidence="5">Winged helix-turn-helix domain-containing protein</fullName>
    </submittedName>
</protein>
<dbReference type="SUPFAM" id="SSF46894">
    <property type="entry name" value="C-terminal effector domain of the bipartite response regulators"/>
    <property type="match status" value="1"/>
</dbReference>
<keyword evidence="1 2" id="KW-0238">DNA-binding</keyword>
<dbReference type="Pfam" id="PF00486">
    <property type="entry name" value="Trans_reg_C"/>
    <property type="match status" value="1"/>
</dbReference>
<organism evidence="5 6">
    <name type="scientific">Dokdonella ginsengisoli</name>
    <dbReference type="NCBI Taxonomy" id="363846"/>
    <lineage>
        <taxon>Bacteria</taxon>
        <taxon>Pseudomonadati</taxon>
        <taxon>Pseudomonadota</taxon>
        <taxon>Gammaproteobacteria</taxon>
        <taxon>Lysobacterales</taxon>
        <taxon>Rhodanobacteraceae</taxon>
        <taxon>Dokdonella</taxon>
    </lineage>
</organism>
<keyword evidence="3" id="KW-1133">Transmembrane helix</keyword>
<gene>
    <name evidence="5" type="ORF">ACFO6Q_16950</name>
</gene>
<feature type="domain" description="OmpR/PhoB-type" evidence="4">
    <location>
        <begin position="3"/>
        <end position="99"/>
    </location>
</feature>
<evidence type="ECO:0000313" key="5">
    <source>
        <dbReference type="EMBL" id="MFC4822015.1"/>
    </source>
</evidence>
<dbReference type="InterPro" id="IPR019734">
    <property type="entry name" value="TPR_rpt"/>
</dbReference>